<dbReference type="Proteomes" id="UP000288216">
    <property type="component" value="Unassembled WGS sequence"/>
</dbReference>
<dbReference type="OrthoDB" id="5920083at2759"/>
<reference evidence="1 2" key="1">
    <citation type="journal article" date="2018" name="Nat. Ecol. Evol.">
        <title>Shark genomes provide insights into elasmobranch evolution and the origin of vertebrates.</title>
        <authorList>
            <person name="Hara Y"/>
            <person name="Yamaguchi K"/>
            <person name="Onimaru K"/>
            <person name="Kadota M"/>
            <person name="Koyanagi M"/>
            <person name="Keeley SD"/>
            <person name="Tatsumi K"/>
            <person name="Tanaka K"/>
            <person name="Motone F"/>
            <person name="Kageyama Y"/>
            <person name="Nozu R"/>
            <person name="Adachi N"/>
            <person name="Nishimura O"/>
            <person name="Nakagawa R"/>
            <person name="Tanegashima C"/>
            <person name="Kiyatake I"/>
            <person name="Matsumoto R"/>
            <person name="Murakumo K"/>
            <person name="Nishida K"/>
            <person name="Terakita A"/>
            <person name="Kuratani S"/>
            <person name="Sato K"/>
            <person name="Hyodo S Kuraku.S."/>
        </authorList>
    </citation>
    <scope>NUCLEOTIDE SEQUENCE [LARGE SCALE GENOMIC DNA]</scope>
</reference>
<evidence type="ECO:0000313" key="1">
    <source>
        <dbReference type="EMBL" id="GCB61919.1"/>
    </source>
</evidence>
<dbReference type="STRING" id="75743.A0A401NM46"/>
<name>A0A401NM46_SCYTO</name>
<sequence>MSRSPLNNILNTEESVHQINTFLQSVQMLLEAASHIERIETENERRYTLTMTPARINVNAIVHHCRDGAMGERLCK</sequence>
<keyword evidence="2" id="KW-1185">Reference proteome</keyword>
<accession>A0A401NM46</accession>
<evidence type="ECO:0000313" key="2">
    <source>
        <dbReference type="Proteomes" id="UP000288216"/>
    </source>
</evidence>
<comment type="caution">
    <text evidence="1">The sequence shown here is derived from an EMBL/GenBank/DDBJ whole genome shotgun (WGS) entry which is preliminary data.</text>
</comment>
<dbReference type="EMBL" id="BFAA01005158">
    <property type="protein sequence ID" value="GCB61919.1"/>
    <property type="molecule type" value="Genomic_DNA"/>
</dbReference>
<organism evidence="1 2">
    <name type="scientific">Scyliorhinus torazame</name>
    <name type="common">Cloudy catshark</name>
    <name type="synonym">Catulus torazame</name>
    <dbReference type="NCBI Taxonomy" id="75743"/>
    <lineage>
        <taxon>Eukaryota</taxon>
        <taxon>Metazoa</taxon>
        <taxon>Chordata</taxon>
        <taxon>Craniata</taxon>
        <taxon>Vertebrata</taxon>
        <taxon>Chondrichthyes</taxon>
        <taxon>Elasmobranchii</taxon>
        <taxon>Galeomorphii</taxon>
        <taxon>Galeoidea</taxon>
        <taxon>Carcharhiniformes</taxon>
        <taxon>Scyliorhinidae</taxon>
        <taxon>Scyliorhinus</taxon>
    </lineage>
</organism>
<dbReference type="AlphaFoldDB" id="A0A401NM46"/>
<protein>
    <submittedName>
        <fullName evidence="1">Uncharacterized protein</fullName>
    </submittedName>
</protein>
<proteinExistence type="predicted"/>
<gene>
    <name evidence="1" type="ORF">scyTo_0011400</name>
</gene>